<dbReference type="EMBL" id="JAYXUG010000013">
    <property type="protein sequence ID" value="MEC6832958.1"/>
    <property type="molecule type" value="Genomic_DNA"/>
</dbReference>
<evidence type="ECO:0000313" key="1">
    <source>
        <dbReference type="EMBL" id="MEC6832958.1"/>
    </source>
</evidence>
<dbReference type="SUPFAM" id="SSF46785">
    <property type="entry name" value="Winged helix' DNA-binding domain"/>
    <property type="match status" value="1"/>
</dbReference>
<evidence type="ECO:0000313" key="2">
    <source>
        <dbReference type="Proteomes" id="UP001306119"/>
    </source>
</evidence>
<gene>
    <name evidence="1" type="ORF">VXS06_14420</name>
</gene>
<sequence>MQTSNTPLKTLNGLFLLDDYKPSERSLLSNYNAYTSEQFKTIINVLDLPRNIKKTLGILCSCASFRSEVDPAYYLDVKAAIDSGDNSYYESNGKYFEVVTDPSATRSACSIAEMASLKPRTIFRHIKELEDLGIIDRHANYETISDYTAERSANTYTFNLLTIDQLIYDFKVTYNQWFMERKQCIAKRLKVTADRAIRKSKSKINKIISAVKNAMKASEQSVKKTVVRTSKPVKSTSHTTEAIFSRFEAIELYNDIKSKSDCFGRRNDIALSKGISCLFNSGDKVIVPNVNTTGLFYTGSGSKLNIIGCVHNSHAHIYVLEQALKELHQASDIGTNANKKVIGLLSNELDTAKRYAGAISSALKG</sequence>
<name>A0ABU6L8Q3_9GAMM</name>
<keyword evidence="2" id="KW-1185">Reference proteome</keyword>
<evidence type="ECO:0008006" key="3">
    <source>
        <dbReference type="Google" id="ProtNLM"/>
    </source>
</evidence>
<dbReference type="RefSeq" id="WP_327775259.1">
    <property type="nucleotide sequence ID" value="NZ_JAYXUG010000013.1"/>
</dbReference>
<proteinExistence type="predicted"/>
<comment type="caution">
    <text evidence="1">The sequence shown here is derived from an EMBL/GenBank/DDBJ whole genome shotgun (WGS) entry which is preliminary data.</text>
</comment>
<protein>
    <recommendedName>
        <fullName evidence="3">Helix-turn-helix domain protein</fullName>
    </recommendedName>
</protein>
<organism evidence="1 2">
    <name type="scientific">Photobacterium toruni</name>
    <dbReference type="NCBI Taxonomy" id="1935446"/>
    <lineage>
        <taxon>Bacteria</taxon>
        <taxon>Pseudomonadati</taxon>
        <taxon>Pseudomonadota</taxon>
        <taxon>Gammaproteobacteria</taxon>
        <taxon>Vibrionales</taxon>
        <taxon>Vibrionaceae</taxon>
        <taxon>Photobacterium</taxon>
    </lineage>
</organism>
<dbReference type="InterPro" id="IPR036390">
    <property type="entry name" value="WH_DNA-bd_sf"/>
</dbReference>
<accession>A0ABU6L8Q3</accession>
<reference evidence="1 2" key="1">
    <citation type="submission" date="2024-01" db="EMBL/GenBank/DDBJ databases">
        <title>Active colonisers of the gastrointestinal tract of Atlantic salmon farmed in a warm water region.</title>
        <authorList>
            <person name="Bowman J.P."/>
        </authorList>
    </citation>
    <scope>NUCLEOTIDE SEQUENCE [LARGE SCALE GENOMIC DNA]</scope>
    <source>
        <strain evidence="1 2">S3MW1</strain>
    </source>
</reference>
<dbReference type="Proteomes" id="UP001306119">
    <property type="component" value="Unassembled WGS sequence"/>
</dbReference>